<feature type="transmembrane region" description="Helical" evidence="1">
    <location>
        <begin position="7"/>
        <end position="28"/>
    </location>
</feature>
<proteinExistence type="predicted"/>
<dbReference type="Proteomes" id="UP000439917">
    <property type="component" value="Unassembled WGS sequence"/>
</dbReference>
<dbReference type="AlphaFoldDB" id="A0AA45C422"/>
<accession>A0AA45C422</accession>
<dbReference type="EMBL" id="NCTU01000002">
    <property type="protein sequence ID" value="PUW07461.1"/>
    <property type="molecule type" value="Genomic_DNA"/>
</dbReference>
<sequence>MKYLLMIFTWFIIFIVTVKTLYFFIPATLQYTFAEHLGYYGDESVMDFILYVFTCIAVVISSLMLYLLFRLMKRE</sequence>
<keyword evidence="1" id="KW-0812">Transmembrane</keyword>
<evidence type="ECO:0000313" key="5">
    <source>
        <dbReference type="Proteomes" id="UP000439917"/>
    </source>
</evidence>
<feature type="transmembrane region" description="Helical" evidence="1">
    <location>
        <begin position="48"/>
        <end position="69"/>
    </location>
</feature>
<name>A0AA45C422_CROSK</name>
<reference evidence="2 5" key="2">
    <citation type="submission" date="2019-09" db="EMBL/GenBank/DDBJ databases">
        <title>Prevalence, distribution, and phylogeny of type two toxin-antitoxin genes possessed by Cronobacter species where C. sakazakii homologs follow sequence type lineages.</title>
        <authorList>
            <person name="Finkelstein S."/>
            <person name="Negrete F."/>
            <person name="Jang H."/>
            <person name="Gopinath G.R."/>
            <person name="Tall B.D."/>
        </authorList>
    </citation>
    <scope>NUCLEOTIDE SEQUENCE [LARGE SCALE GENOMIC DNA]</scope>
    <source>
        <strain evidence="2 5">MOD1_Comp4</strain>
    </source>
</reference>
<gene>
    <name evidence="3" type="ORF">B7T07_04240</name>
    <name evidence="2" type="ORF">FZI38_07795</name>
</gene>
<protein>
    <submittedName>
        <fullName evidence="3">Uncharacterized protein</fullName>
    </submittedName>
</protein>
<dbReference type="Proteomes" id="UP000244856">
    <property type="component" value="Unassembled WGS sequence"/>
</dbReference>
<reference evidence="3 4" key="1">
    <citation type="submission" date="2017-04" db="EMBL/GenBank/DDBJ databases">
        <title>Cronobacter sakazakii, ST83 Lineage Isolates.</title>
        <authorList>
            <person name="Chase H."/>
            <person name="Tall B."/>
            <person name="Gopinath G."/>
            <person name="Lehner A."/>
        </authorList>
    </citation>
    <scope>NUCLEOTIDE SEQUENCE [LARGE SCALE GENOMIC DNA]</scope>
    <source>
        <strain evidence="3 4">MOD1_Comp15</strain>
    </source>
</reference>
<evidence type="ECO:0000313" key="4">
    <source>
        <dbReference type="Proteomes" id="UP000244856"/>
    </source>
</evidence>
<keyword evidence="1" id="KW-0472">Membrane</keyword>
<evidence type="ECO:0000313" key="2">
    <source>
        <dbReference type="EMBL" id="KAB0879915.1"/>
    </source>
</evidence>
<evidence type="ECO:0000313" key="3">
    <source>
        <dbReference type="EMBL" id="PUW07461.1"/>
    </source>
</evidence>
<dbReference type="EMBL" id="WAGF01000007">
    <property type="protein sequence ID" value="KAB0879915.1"/>
    <property type="molecule type" value="Genomic_DNA"/>
</dbReference>
<evidence type="ECO:0000256" key="1">
    <source>
        <dbReference type="SAM" id="Phobius"/>
    </source>
</evidence>
<comment type="caution">
    <text evidence="3">The sequence shown here is derived from an EMBL/GenBank/DDBJ whole genome shotgun (WGS) entry which is preliminary data.</text>
</comment>
<keyword evidence="1" id="KW-1133">Transmembrane helix</keyword>
<organism evidence="3 4">
    <name type="scientific">Cronobacter sakazakii</name>
    <name type="common">Enterobacter sakazakii</name>
    <dbReference type="NCBI Taxonomy" id="28141"/>
    <lineage>
        <taxon>Bacteria</taxon>
        <taxon>Pseudomonadati</taxon>
        <taxon>Pseudomonadota</taxon>
        <taxon>Gammaproteobacteria</taxon>
        <taxon>Enterobacterales</taxon>
        <taxon>Enterobacteriaceae</taxon>
        <taxon>Cronobacter</taxon>
    </lineage>
</organism>